<dbReference type="EMBL" id="BAABBB010000019">
    <property type="protein sequence ID" value="GAA3546208.1"/>
    <property type="molecule type" value="Genomic_DNA"/>
</dbReference>
<accession>A0ABP6W4W8</accession>
<evidence type="ECO:0000313" key="2">
    <source>
        <dbReference type="Proteomes" id="UP001500301"/>
    </source>
</evidence>
<sequence>MLPQFITDFTAAAVKASPKGIAVVEQAIQEAIDEINRMMPMIDPEEFSADAFIPKSAFGAAERSPLVALHHAKAHAVMRDTLVGVVTDLENFKAACVAARDGFVEVDTDARTELNARVNAITALGNADTGNADDAYHQAVYDNANAQASETNPDEQEG</sequence>
<gene>
    <name evidence="1" type="ORF">GCM10022263_36630</name>
</gene>
<dbReference type="RefSeq" id="WP_218234595.1">
    <property type="nucleotide sequence ID" value="NZ_BAABBB010000019.1"/>
</dbReference>
<comment type="caution">
    <text evidence="1">The sequence shown here is derived from an EMBL/GenBank/DDBJ whole genome shotgun (WGS) entry which is preliminary data.</text>
</comment>
<name>A0ABP6W4W8_9ACTN</name>
<evidence type="ECO:0000313" key="1">
    <source>
        <dbReference type="EMBL" id="GAA3546208.1"/>
    </source>
</evidence>
<dbReference type="Proteomes" id="UP001500301">
    <property type="component" value="Unassembled WGS sequence"/>
</dbReference>
<proteinExistence type="predicted"/>
<reference evidence="2" key="1">
    <citation type="journal article" date="2019" name="Int. J. Syst. Evol. Microbiol.">
        <title>The Global Catalogue of Microorganisms (GCM) 10K type strain sequencing project: providing services to taxonomists for standard genome sequencing and annotation.</title>
        <authorList>
            <consortium name="The Broad Institute Genomics Platform"/>
            <consortium name="The Broad Institute Genome Sequencing Center for Infectious Disease"/>
            <person name="Wu L."/>
            <person name="Ma J."/>
        </authorList>
    </citation>
    <scope>NUCLEOTIDE SEQUENCE [LARGE SCALE GENOMIC DNA]</scope>
    <source>
        <strain evidence="2">JCM 17460</strain>
    </source>
</reference>
<protein>
    <submittedName>
        <fullName evidence="1">Uncharacterized protein</fullName>
    </submittedName>
</protein>
<organism evidence="1 2">
    <name type="scientific">Nocardioides daeguensis</name>
    <dbReference type="NCBI Taxonomy" id="908359"/>
    <lineage>
        <taxon>Bacteria</taxon>
        <taxon>Bacillati</taxon>
        <taxon>Actinomycetota</taxon>
        <taxon>Actinomycetes</taxon>
        <taxon>Propionibacteriales</taxon>
        <taxon>Nocardioidaceae</taxon>
        <taxon>Nocardioides</taxon>
    </lineage>
</organism>
<keyword evidence="2" id="KW-1185">Reference proteome</keyword>